<name>A0A2R3QDH8_9BURK</name>
<dbReference type="OrthoDB" id="9773007at2"/>
<keyword evidence="4 10" id="KW-0963">Cytoplasm</keyword>
<evidence type="ECO:0000256" key="7">
    <source>
        <dbReference type="ARBA" id="ARBA00022801"/>
    </source>
</evidence>
<protein>
    <recommendedName>
        <fullName evidence="3 10">Protein phosphatase CheZ</fullName>
        <ecNumber evidence="10">3.1.3.-</ecNumber>
    </recommendedName>
    <alternativeName>
        <fullName evidence="9 10">Chemotaxis protein CheZ</fullName>
    </alternativeName>
</protein>
<evidence type="ECO:0000256" key="3">
    <source>
        <dbReference type="ARBA" id="ARBA00018484"/>
    </source>
</evidence>
<dbReference type="RefSeq" id="WP_106684163.1">
    <property type="nucleotide sequence ID" value="NZ_CP027667.1"/>
</dbReference>
<dbReference type="GO" id="GO:0006935">
    <property type="term" value="P:chemotaxis"/>
    <property type="evidence" value="ECO:0007669"/>
    <property type="project" value="UniProtKB-KW"/>
</dbReference>
<dbReference type="GO" id="GO:0005737">
    <property type="term" value="C:cytoplasm"/>
    <property type="evidence" value="ECO:0007669"/>
    <property type="project" value="UniProtKB-SubCell"/>
</dbReference>
<keyword evidence="5 10" id="KW-0145">Chemotaxis</keyword>
<evidence type="ECO:0000313" key="12">
    <source>
        <dbReference type="EMBL" id="AVO49734.1"/>
    </source>
</evidence>
<keyword evidence="8 10" id="KW-0904">Protein phosphatase</keyword>
<dbReference type="PIRSF" id="PIRSF002884">
    <property type="entry name" value="CheZ"/>
    <property type="match status" value="1"/>
</dbReference>
<accession>A0A2R3QDH8</accession>
<dbReference type="Gene3D" id="1.10.287.500">
    <property type="entry name" value="Helix hairpin bin"/>
    <property type="match status" value="1"/>
</dbReference>
<evidence type="ECO:0000256" key="1">
    <source>
        <dbReference type="ARBA" id="ARBA00004496"/>
    </source>
</evidence>
<dbReference type="GO" id="GO:0004721">
    <property type="term" value="F:phosphoprotein phosphatase activity"/>
    <property type="evidence" value="ECO:0007669"/>
    <property type="project" value="UniProtKB-KW"/>
</dbReference>
<dbReference type="GO" id="GO:0009288">
    <property type="term" value="C:bacterial-type flagellum"/>
    <property type="evidence" value="ECO:0007669"/>
    <property type="project" value="InterPro"/>
</dbReference>
<gene>
    <name evidence="12" type="ORF">C6568_11065</name>
</gene>
<evidence type="ECO:0000256" key="5">
    <source>
        <dbReference type="ARBA" id="ARBA00022500"/>
    </source>
</evidence>
<comment type="similarity">
    <text evidence="2 10">Belongs to the CheZ family.</text>
</comment>
<sequence length="210" mass="22491">MQGEASESPAPEAGQDVHLKIGQLTRQLHSALNELGYADQLRGSMGELPDAQSRLSYIARLTGDAAEKVLTRVEQAKAQHDHIAAETRRVREALVADPVAAVARGEVYNFLVDVEGVTREADTHLTEIMMAQDFHDLTGQVIARVVRLASTLEEQLVQLLIQTAPPGSTAATEAAPAPAALQGPVVDPENRQDVVTSQSQVDDLLASLGF</sequence>
<feature type="site" description="Enhances dephosphorylation of CheY-P" evidence="11">
    <location>
        <position position="140"/>
    </location>
</feature>
<comment type="subcellular location">
    <subcellularLocation>
        <location evidence="1 10">Cytoplasm</location>
    </subcellularLocation>
</comment>
<dbReference type="PANTHER" id="PTHR43693:SF1">
    <property type="entry name" value="PROTEIN PHOSPHATASE CHEZ"/>
    <property type="match status" value="1"/>
</dbReference>
<keyword evidence="6 10" id="KW-0283">Flagellar rotation</keyword>
<comment type="subunit">
    <text evidence="10">Homodimer.</text>
</comment>
<evidence type="ECO:0000256" key="10">
    <source>
        <dbReference type="PIRNR" id="PIRNR002884"/>
    </source>
</evidence>
<evidence type="ECO:0000313" key="13">
    <source>
        <dbReference type="Proteomes" id="UP000237925"/>
    </source>
</evidence>
<proteinExistence type="inferred from homology"/>
<dbReference type="GO" id="GO:0097588">
    <property type="term" value="P:archaeal or bacterial-type flagellum-dependent cell motility"/>
    <property type="evidence" value="ECO:0007669"/>
    <property type="project" value="UniProtKB-KW"/>
</dbReference>
<dbReference type="EMBL" id="CP027667">
    <property type="protein sequence ID" value="AVO49734.1"/>
    <property type="molecule type" value="Genomic_DNA"/>
</dbReference>
<dbReference type="SUPFAM" id="SSF75708">
    <property type="entry name" value="Chemotaxis phosphatase CheZ"/>
    <property type="match status" value="1"/>
</dbReference>
<dbReference type="AlphaFoldDB" id="A0A2R3QDH8"/>
<dbReference type="KEGG" id="mela:C6568_11065"/>
<dbReference type="InterPro" id="IPR007439">
    <property type="entry name" value="Chemotax_Pase_CheZ"/>
</dbReference>
<evidence type="ECO:0000256" key="6">
    <source>
        <dbReference type="ARBA" id="ARBA00022779"/>
    </source>
</evidence>
<evidence type="ECO:0000256" key="11">
    <source>
        <dbReference type="PIRSR" id="PIRSR002884-1"/>
    </source>
</evidence>
<comment type="function">
    <text evidence="10">Plays an important role in bacterial chemotaxis signal transduction pathway by accelerating the dephosphorylation of phosphorylated CheY (CheY-P).</text>
</comment>
<evidence type="ECO:0000256" key="4">
    <source>
        <dbReference type="ARBA" id="ARBA00022490"/>
    </source>
</evidence>
<evidence type="ECO:0000256" key="9">
    <source>
        <dbReference type="ARBA" id="ARBA00029599"/>
    </source>
</evidence>
<dbReference type="Proteomes" id="UP000237925">
    <property type="component" value="Chromosome"/>
</dbReference>
<evidence type="ECO:0000256" key="8">
    <source>
        <dbReference type="ARBA" id="ARBA00022912"/>
    </source>
</evidence>
<keyword evidence="13" id="KW-1185">Reference proteome</keyword>
<organism evidence="12 13">
    <name type="scientific">Melaminivora suipulveris</name>
    <dbReference type="NCBI Taxonomy" id="2109913"/>
    <lineage>
        <taxon>Bacteria</taxon>
        <taxon>Pseudomonadati</taxon>
        <taxon>Pseudomonadota</taxon>
        <taxon>Betaproteobacteria</taxon>
        <taxon>Burkholderiales</taxon>
        <taxon>Comamonadaceae</taxon>
        <taxon>Melaminivora</taxon>
    </lineage>
</organism>
<dbReference type="PANTHER" id="PTHR43693">
    <property type="entry name" value="PROTEIN PHOSPHATASE CHEZ"/>
    <property type="match status" value="1"/>
</dbReference>
<evidence type="ECO:0000256" key="2">
    <source>
        <dbReference type="ARBA" id="ARBA00005908"/>
    </source>
</evidence>
<dbReference type="EC" id="3.1.3.-" evidence="10"/>
<dbReference type="GO" id="GO:0050920">
    <property type="term" value="P:regulation of chemotaxis"/>
    <property type="evidence" value="ECO:0007669"/>
    <property type="project" value="InterPro"/>
</dbReference>
<dbReference type="Pfam" id="PF04344">
    <property type="entry name" value="CheZ"/>
    <property type="match status" value="1"/>
</dbReference>
<dbReference type="InterPro" id="IPR050992">
    <property type="entry name" value="CheZ_family_phosphatases"/>
</dbReference>
<reference evidence="12 13" key="1">
    <citation type="submission" date="2018-03" db="EMBL/GenBank/DDBJ databases">
        <title>Genome sequencing of Melaminivora sp.</title>
        <authorList>
            <person name="Kim S.-J."/>
            <person name="Heo J."/>
            <person name="Ahn J.-H."/>
            <person name="Kwon S.-W."/>
        </authorList>
    </citation>
    <scope>NUCLEOTIDE SEQUENCE [LARGE SCALE GENOMIC DNA]</scope>
    <source>
        <strain evidence="12 13">SC2-9</strain>
    </source>
</reference>
<keyword evidence="7 10" id="KW-0378">Hydrolase</keyword>